<dbReference type="FunFam" id="3.30.200.20:FF:000379">
    <property type="entry name" value="eIF-2-alpha kinase GCN2"/>
    <property type="match status" value="1"/>
</dbReference>
<feature type="compositionally biased region" description="Acidic residues" evidence="23">
    <location>
        <begin position="731"/>
        <end position="743"/>
    </location>
</feature>
<keyword evidence="7" id="KW-0677">Repeat</keyword>
<dbReference type="HOGENOM" id="CLU_001222_2_0_1"/>
<dbReference type="PROSITE" id="PS50908">
    <property type="entry name" value="RWD"/>
    <property type="match status" value="1"/>
</dbReference>
<evidence type="ECO:0000256" key="8">
    <source>
        <dbReference type="ARBA" id="ARBA00022741"/>
    </source>
</evidence>
<evidence type="ECO:0000256" key="20">
    <source>
        <dbReference type="PIRSR" id="PIRSR000660-2"/>
    </source>
</evidence>
<feature type="region of interest" description="Disordered" evidence="23">
    <location>
        <begin position="1511"/>
        <end position="1549"/>
    </location>
</feature>
<dbReference type="FunCoup" id="Q6CTQ8">
    <property type="interactions" value="933"/>
</dbReference>
<dbReference type="GO" id="GO:0009893">
    <property type="term" value="P:positive regulation of metabolic process"/>
    <property type="evidence" value="ECO:0007669"/>
    <property type="project" value="UniProtKB-ARBA"/>
</dbReference>
<dbReference type="Pfam" id="PF00069">
    <property type="entry name" value="Pkinase"/>
    <property type="match status" value="3"/>
</dbReference>
<comment type="catalytic activity">
    <reaction evidence="16">
        <text>L-threonyl-[protein] + ATP = O-phospho-L-threonyl-[protein] + ADP + H(+)</text>
        <dbReference type="Rhea" id="RHEA:46608"/>
        <dbReference type="Rhea" id="RHEA-COMP:11060"/>
        <dbReference type="Rhea" id="RHEA-COMP:11605"/>
        <dbReference type="ChEBI" id="CHEBI:15378"/>
        <dbReference type="ChEBI" id="CHEBI:30013"/>
        <dbReference type="ChEBI" id="CHEBI:30616"/>
        <dbReference type="ChEBI" id="CHEBI:61977"/>
        <dbReference type="ChEBI" id="CHEBI:456216"/>
        <dbReference type="EC" id="2.7.11.1"/>
    </reaction>
</comment>
<dbReference type="Gene3D" id="3.10.110.10">
    <property type="entry name" value="Ubiquitin Conjugating Enzyme"/>
    <property type="match status" value="1"/>
</dbReference>
<organism evidence="26 27">
    <name type="scientific">Kluyveromyces lactis (strain ATCC 8585 / CBS 2359 / DSM 70799 / NBRC 1267 / NRRL Y-1140 / WM37)</name>
    <name type="common">Yeast</name>
    <name type="synonym">Candida sphaerica</name>
    <dbReference type="NCBI Taxonomy" id="284590"/>
    <lineage>
        <taxon>Eukaryota</taxon>
        <taxon>Fungi</taxon>
        <taxon>Dikarya</taxon>
        <taxon>Ascomycota</taxon>
        <taxon>Saccharomycotina</taxon>
        <taxon>Saccharomycetes</taxon>
        <taxon>Saccharomycetales</taxon>
        <taxon>Saccharomycetaceae</taxon>
        <taxon>Kluyveromyces</taxon>
    </lineage>
</organism>
<dbReference type="Gene3D" id="1.10.510.10">
    <property type="entry name" value="Transferase(Phosphotransferase) domain 1"/>
    <property type="match status" value="2"/>
</dbReference>
<feature type="compositionally biased region" description="Basic and acidic residues" evidence="23">
    <location>
        <begin position="1511"/>
        <end position="1530"/>
    </location>
</feature>
<dbReference type="Gene3D" id="3.30.930.10">
    <property type="entry name" value="Bira Bifunctional Protein, Domain 2"/>
    <property type="match status" value="1"/>
</dbReference>
<dbReference type="eggNOG" id="KOG1035">
    <property type="taxonomic scope" value="Eukaryota"/>
</dbReference>
<keyword evidence="13" id="KW-0346">Stress response</keyword>
<keyword evidence="14" id="KW-0010">Activator</keyword>
<dbReference type="GO" id="GO:0140469">
    <property type="term" value="P:GCN2-mediated signaling"/>
    <property type="evidence" value="ECO:0007669"/>
    <property type="project" value="UniProtKB-ARBA"/>
</dbReference>
<evidence type="ECO:0000256" key="17">
    <source>
        <dbReference type="ARBA" id="ARBA00048679"/>
    </source>
</evidence>
<dbReference type="SUPFAM" id="SSF55681">
    <property type="entry name" value="Class II aaRS and biotin synthetases"/>
    <property type="match status" value="1"/>
</dbReference>
<evidence type="ECO:0000256" key="10">
    <source>
        <dbReference type="ARBA" id="ARBA00022840"/>
    </source>
</evidence>
<evidence type="ECO:0000256" key="4">
    <source>
        <dbReference type="ARBA" id="ARBA00022527"/>
    </source>
</evidence>
<keyword evidence="4" id="KW-0723">Serine/threonine-protein kinase</keyword>
<feature type="compositionally biased region" description="Polar residues" evidence="23">
    <location>
        <begin position="747"/>
        <end position="763"/>
    </location>
</feature>
<dbReference type="Pfam" id="PF13393">
    <property type="entry name" value="tRNA-synt_His"/>
    <property type="match status" value="1"/>
</dbReference>
<dbReference type="SUPFAM" id="SSF56112">
    <property type="entry name" value="Protein kinase-like (PK-like)"/>
    <property type="match status" value="2"/>
</dbReference>
<dbReference type="PANTHER" id="PTHR11042:SF136">
    <property type="entry name" value="EIF-2-ALPHA KINASE GCN2"/>
    <property type="match status" value="1"/>
</dbReference>
<feature type="compositionally biased region" description="Polar residues" evidence="23">
    <location>
        <begin position="551"/>
        <end position="571"/>
    </location>
</feature>
<feature type="region of interest" description="Disordered" evidence="23">
    <location>
        <begin position="725"/>
        <end position="776"/>
    </location>
</feature>
<evidence type="ECO:0000313" key="27">
    <source>
        <dbReference type="Proteomes" id="UP000000598"/>
    </source>
</evidence>
<feature type="domain" description="Protein kinase" evidence="24">
    <location>
        <begin position="221"/>
        <end position="526"/>
    </location>
</feature>
<dbReference type="InterPro" id="IPR024435">
    <property type="entry name" value="HisRS-related_dom"/>
</dbReference>
<dbReference type="InterPro" id="IPR041715">
    <property type="entry name" value="HisRS-like_core"/>
</dbReference>
<evidence type="ECO:0000256" key="15">
    <source>
        <dbReference type="ARBA" id="ARBA00037982"/>
    </source>
</evidence>
<dbReference type="GO" id="GO:1990625">
    <property type="term" value="P:negative regulation of cytoplasmic translational initiation in response to stress"/>
    <property type="evidence" value="ECO:0007669"/>
    <property type="project" value="TreeGrafter"/>
</dbReference>
<dbReference type="InterPro" id="IPR050339">
    <property type="entry name" value="CC_SR_Kinase"/>
</dbReference>
<keyword evidence="3" id="KW-0963">Cytoplasm</keyword>
<dbReference type="InterPro" id="IPR008271">
    <property type="entry name" value="Ser/Thr_kinase_AS"/>
</dbReference>
<dbReference type="CDD" id="cd14046">
    <property type="entry name" value="STKc_EIF2AK4_GCN2_rpt2"/>
    <property type="match status" value="1"/>
</dbReference>
<dbReference type="GO" id="GO:0004694">
    <property type="term" value="F:eukaryotic translation initiation factor 2alpha kinase activity"/>
    <property type="evidence" value="ECO:0007669"/>
    <property type="project" value="InterPro"/>
</dbReference>
<keyword evidence="27" id="KW-1185">Reference proteome</keyword>
<keyword evidence="11" id="KW-0810">Translation regulation</keyword>
<evidence type="ECO:0000256" key="14">
    <source>
        <dbReference type="ARBA" id="ARBA00023159"/>
    </source>
</evidence>
<dbReference type="GO" id="GO:0000077">
    <property type="term" value="P:DNA damage checkpoint signaling"/>
    <property type="evidence" value="ECO:0007669"/>
    <property type="project" value="InterPro"/>
</dbReference>
<dbReference type="PROSITE" id="PS00107">
    <property type="entry name" value="PROTEIN_KINASE_ATP"/>
    <property type="match status" value="1"/>
</dbReference>
<evidence type="ECO:0000256" key="18">
    <source>
        <dbReference type="ARBA" id="ARBA00073598"/>
    </source>
</evidence>
<evidence type="ECO:0000313" key="26">
    <source>
        <dbReference type="EMBL" id="CAH01532.1"/>
    </source>
</evidence>
<dbReference type="InParanoid" id="Q6CTQ8"/>
<keyword evidence="5" id="KW-0820">tRNA-binding</keyword>
<dbReference type="Proteomes" id="UP000000598">
    <property type="component" value="Chromosome C"/>
</dbReference>
<dbReference type="InterPro" id="IPR016135">
    <property type="entry name" value="UBQ-conjugating_enzyme/RWD"/>
</dbReference>
<dbReference type="PaxDb" id="284590-Q6CTQ8"/>
<dbReference type="PANTHER" id="PTHR11042">
    <property type="entry name" value="EUKARYOTIC TRANSLATION INITIATION FACTOR 2-ALPHA KINASE EIF2-ALPHA KINASE -RELATED"/>
    <property type="match status" value="1"/>
</dbReference>
<evidence type="ECO:0000256" key="9">
    <source>
        <dbReference type="ARBA" id="ARBA00022777"/>
    </source>
</evidence>
<evidence type="ECO:0000256" key="6">
    <source>
        <dbReference type="ARBA" id="ARBA00022679"/>
    </source>
</evidence>
<feature type="domain" description="RWD" evidence="25">
    <location>
        <begin position="17"/>
        <end position="128"/>
    </location>
</feature>
<dbReference type="InterPro" id="IPR016255">
    <property type="entry name" value="Gcn2"/>
</dbReference>
<dbReference type="EC" id="2.7.11.1" evidence="2"/>
<feature type="region of interest" description="Disordered" evidence="23">
    <location>
        <begin position="673"/>
        <end position="695"/>
    </location>
</feature>
<dbReference type="InterPro" id="IPR045864">
    <property type="entry name" value="aa-tRNA-synth_II/BPL/LPL"/>
</dbReference>
<feature type="binding site" evidence="20">
    <location>
        <position position="630"/>
    </location>
    <ligand>
        <name>ATP</name>
        <dbReference type="ChEBI" id="CHEBI:30616"/>
    </ligand>
</feature>
<keyword evidence="10 20" id="KW-0067">ATP-binding</keyword>
<dbReference type="InterPro" id="IPR036621">
    <property type="entry name" value="Anticodon-bd_dom_sf"/>
</dbReference>
<keyword evidence="9" id="KW-0418">Kinase</keyword>
<keyword evidence="22" id="KW-0175">Coiled coil</keyword>
<dbReference type="InterPro" id="IPR000719">
    <property type="entry name" value="Prot_kinase_dom"/>
</dbReference>
<dbReference type="SMART" id="SM00591">
    <property type="entry name" value="RWD"/>
    <property type="match status" value="1"/>
</dbReference>
<dbReference type="Gene3D" id="3.30.200.20">
    <property type="entry name" value="Phosphorylase Kinase, domain 1"/>
    <property type="match status" value="1"/>
</dbReference>
<keyword evidence="8 20" id="KW-0547">Nucleotide-binding</keyword>
<evidence type="ECO:0000256" key="22">
    <source>
        <dbReference type="SAM" id="Coils"/>
    </source>
</evidence>
<dbReference type="OMA" id="FEDIAWD"/>
<dbReference type="GO" id="GO:0000049">
    <property type="term" value="F:tRNA binding"/>
    <property type="evidence" value="ECO:0007669"/>
    <property type="project" value="UniProtKB-KW"/>
</dbReference>
<dbReference type="CDD" id="cd14012">
    <property type="entry name" value="PK_eIF2AK_GCN2_rpt1"/>
    <property type="match status" value="1"/>
</dbReference>
<dbReference type="Pfam" id="PF12745">
    <property type="entry name" value="HGTP_anticodon2"/>
    <property type="match status" value="1"/>
</dbReference>
<evidence type="ECO:0000259" key="24">
    <source>
        <dbReference type="PROSITE" id="PS50011"/>
    </source>
</evidence>
<dbReference type="CDD" id="cd23823">
    <property type="entry name" value="RWD_GCN2"/>
    <property type="match status" value="1"/>
</dbReference>
<comment type="subcellular location">
    <subcellularLocation>
        <location evidence="1">Cytoplasm</location>
    </subcellularLocation>
</comment>
<feature type="domain" description="Protein kinase" evidence="24">
    <location>
        <begin position="601"/>
        <end position="993"/>
    </location>
</feature>
<comment type="catalytic activity">
    <reaction evidence="17">
        <text>L-seryl-[protein] + ATP = O-phospho-L-seryl-[protein] + ADP + H(+)</text>
        <dbReference type="Rhea" id="RHEA:17989"/>
        <dbReference type="Rhea" id="RHEA-COMP:9863"/>
        <dbReference type="Rhea" id="RHEA-COMP:11604"/>
        <dbReference type="ChEBI" id="CHEBI:15378"/>
        <dbReference type="ChEBI" id="CHEBI:29999"/>
        <dbReference type="ChEBI" id="CHEBI:30616"/>
        <dbReference type="ChEBI" id="CHEBI:83421"/>
        <dbReference type="ChEBI" id="CHEBI:456216"/>
        <dbReference type="EC" id="2.7.11.1"/>
    </reaction>
</comment>
<dbReference type="GO" id="GO:0005524">
    <property type="term" value="F:ATP binding"/>
    <property type="evidence" value="ECO:0007669"/>
    <property type="project" value="UniProtKB-UniRule"/>
</dbReference>
<reference evidence="26 27" key="1">
    <citation type="journal article" date="2004" name="Nature">
        <title>Genome evolution in yeasts.</title>
        <authorList>
            <consortium name="Genolevures"/>
            <person name="Dujon B."/>
            <person name="Sherman D."/>
            <person name="Fischer G."/>
            <person name="Durrens P."/>
            <person name="Casaregola S."/>
            <person name="Lafontaine I."/>
            <person name="de Montigny J."/>
            <person name="Marck C."/>
            <person name="Neuveglise C."/>
            <person name="Talla E."/>
            <person name="Goffard N."/>
            <person name="Frangeul L."/>
            <person name="Aigle M."/>
            <person name="Anthouard V."/>
            <person name="Babour A."/>
            <person name="Barbe V."/>
            <person name="Barnay S."/>
            <person name="Blanchin S."/>
            <person name="Beckerich J.M."/>
            <person name="Beyne E."/>
            <person name="Bleykasten C."/>
            <person name="Boisrame A."/>
            <person name="Boyer J."/>
            <person name="Cattolico L."/>
            <person name="Confanioleri F."/>
            <person name="de Daruvar A."/>
            <person name="Despons L."/>
            <person name="Fabre E."/>
            <person name="Fairhead C."/>
            <person name="Ferry-Dumazet H."/>
            <person name="Groppi A."/>
            <person name="Hantraye F."/>
            <person name="Hennequin C."/>
            <person name="Jauniaux N."/>
            <person name="Joyet P."/>
            <person name="Kachouri R."/>
            <person name="Kerrest A."/>
            <person name="Koszul R."/>
            <person name="Lemaire M."/>
            <person name="Lesur I."/>
            <person name="Ma L."/>
            <person name="Muller H."/>
            <person name="Nicaud J.M."/>
            <person name="Nikolski M."/>
            <person name="Oztas S."/>
            <person name="Ozier-Kalogeropoulos O."/>
            <person name="Pellenz S."/>
            <person name="Potier S."/>
            <person name="Richard G.F."/>
            <person name="Straub M.L."/>
            <person name="Suleau A."/>
            <person name="Swennene D."/>
            <person name="Tekaia F."/>
            <person name="Wesolowski-Louvel M."/>
            <person name="Westhof E."/>
            <person name="Wirth B."/>
            <person name="Zeniou-Meyer M."/>
            <person name="Zivanovic I."/>
            <person name="Bolotin-Fukuhara M."/>
            <person name="Thierry A."/>
            <person name="Bouchier C."/>
            <person name="Caudron B."/>
            <person name="Scarpelli C."/>
            <person name="Gaillardin C."/>
            <person name="Weissenbach J."/>
            <person name="Wincker P."/>
            <person name="Souciet J.L."/>
        </authorList>
    </citation>
    <scope>NUCLEOTIDE SEQUENCE [LARGE SCALE GENOMIC DNA]</scope>
    <source>
        <strain evidence="27">ATCC 8585 / CBS 2359 / DSM 70799 / NBRC 1267 / NRRL Y-1140 / WM37</strain>
    </source>
</reference>
<dbReference type="FunFam" id="3.10.110.10:FF:000050">
    <property type="entry name" value="eIF-2-alpha kinase GCN2"/>
    <property type="match status" value="1"/>
</dbReference>
<dbReference type="SMART" id="SM00220">
    <property type="entry name" value="S_TKc"/>
    <property type="match status" value="1"/>
</dbReference>
<dbReference type="PROSITE" id="PS50011">
    <property type="entry name" value="PROTEIN_KINASE_DOM"/>
    <property type="match status" value="2"/>
</dbReference>
<gene>
    <name evidence="26" type="ORF">KLLA0_C10802g</name>
</gene>
<feature type="binding site" evidence="20">
    <location>
        <begin position="607"/>
        <end position="615"/>
    </location>
    <ligand>
        <name>ATP</name>
        <dbReference type="ChEBI" id="CHEBI:30616"/>
    </ligand>
</feature>
<evidence type="ECO:0000256" key="12">
    <source>
        <dbReference type="ARBA" id="ARBA00022884"/>
    </source>
</evidence>
<evidence type="ECO:0000256" key="11">
    <source>
        <dbReference type="ARBA" id="ARBA00022845"/>
    </source>
</evidence>
<keyword evidence="6" id="KW-0808">Transferase</keyword>
<evidence type="ECO:0000259" key="25">
    <source>
        <dbReference type="PROSITE" id="PS50908"/>
    </source>
</evidence>
<dbReference type="SUPFAM" id="SSF54495">
    <property type="entry name" value="UBC-like"/>
    <property type="match status" value="1"/>
</dbReference>
<dbReference type="FunFam" id="1.10.510.10:FF:001061">
    <property type="entry name" value="eIF-2-alpha kinase GCN2"/>
    <property type="match status" value="1"/>
</dbReference>
<evidence type="ECO:0000256" key="16">
    <source>
        <dbReference type="ARBA" id="ARBA00047899"/>
    </source>
</evidence>
<dbReference type="GO" id="GO:0005634">
    <property type="term" value="C:nucleus"/>
    <property type="evidence" value="ECO:0007669"/>
    <property type="project" value="TreeGrafter"/>
</dbReference>
<proteinExistence type="inferred from homology"/>
<dbReference type="PROSITE" id="PS00108">
    <property type="entry name" value="PROTEIN_KINASE_ST"/>
    <property type="match status" value="1"/>
</dbReference>
<protein>
    <recommendedName>
        <fullName evidence="18">eIF-2-alpha kinase GCN2</fullName>
        <ecNumber evidence="2">2.7.11.1</ecNumber>
    </recommendedName>
</protein>
<feature type="region of interest" description="Disordered" evidence="23">
    <location>
        <begin position="551"/>
        <end position="579"/>
    </location>
</feature>
<dbReference type="InterPro" id="IPR017441">
    <property type="entry name" value="Protein_kinase_ATP_BS"/>
</dbReference>
<feature type="active site" description="Proton acceptor" evidence="19">
    <location>
        <position position="847"/>
    </location>
</feature>
<dbReference type="KEGG" id="kla:KLLA0_C10802g"/>
<dbReference type="InterPro" id="IPR011009">
    <property type="entry name" value="Kinase-like_dom_sf"/>
</dbReference>
<evidence type="ECO:0000256" key="2">
    <source>
        <dbReference type="ARBA" id="ARBA00012513"/>
    </source>
</evidence>
<dbReference type="FunFam" id="1.10.510.10:FF:000856">
    <property type="entry name" value="eIF-2-alpha kinase GCN2"/>
    <property type="match status" value="1"/>
</dbReference>
<evidence type="ECO:0000256" key="19">
    <source>
        <dbReference type="PIRSR" id="PIRSR000660-1"/>
    </source>
</evidence>
<keyword evidence="12" id="KW-0694">RNA-binding</keyword>
<dbReference type="CDD" id="cd00773">
    <property type="entry name" value="HisRS-like_core"/>
    <property type="match status" value="1"/>
</dbReference>
<dbReference type="Pfam" id="PF05773">
    <property type="entry name" value="RWD"/>
    <property type="match status" value="1"/>
</dbReference>
<dbReference type="GO" id="GO:0005829">
    <property type="term" value="C:cytosol"/>
    <property type="evidence" value="ECO:0007669"/>
    <property type="project" value="TreeGrafter"/>
</dbReference>
<sequence>MSLSNLTLSQYYEIQKLETEALQSIYMDDFTDLTKRHSSWDKHPQIIFEIGLRSQESDPAECSLNLHVVLPSTYPHAAPQITFKNVINVPDGQLNKLRQEIKEIHQRSKGQEIIYEIIIATQDVLEDSQKHVVTDSLEDQRLQRIRDEEARMKLEEEQRQKMIEKQKMQEQKLIDEVFQKELAKRMDDEVLEFSNDKEIDLLPPAELTSSGQAFVFPQLITAKLPNNSQYKFRAVIQPQSINLCDDPLSFASQMLVKPFIPAESPLYNVLKSSDQLDSIQYLLTEVILDNPYFNTSNGKKEISLLEKDLEAVIQVNHDNVNRLYAFSVERLGRNSSTFQWKIRLLTEFAQFTTLNDIVTSVGFVNLATARGWLLRLLEGLENLHKHGISHRLIDMHTVQLSKDTDFGTTIPKLIHPSYGYTILSMVTRYPSKNGVKLELPNIKWIAPELVKFKGSKPQRKTDIWQLAVLFIIIISGVDTTINFSSPDEFLETVEMDDSLYEFLKKMLQPEPKQRLTPLELLPMKFLRTNIDAGINKLNLYPDSLIDNKTLSTLPSSSGSQTLRSRTASRASTDGGRRRSFNIGSRFSSLNSGSRSRYATDFEEIAVLGKGAYGQVVKARNALDSRYYAIKKIRHSEEKLSTILSEVMLLASLNHRYVVRYYAAWLEEEQANHDSTAIESEDEFSDDSYSFSSSDGQGSINKSLTGLNSNNWDFISNSFQGSYPEIVFGNSSDEDEDEAEDEDATGVSKASASEVTGLDSSKNDTLQEDGIGDMKFGRDKRSKMKSLSVKSPRKSTLFIQMEYCENRTLYDLIHTESLNNQKEEYWRLFRQILEALSYIHSQGIIHRDLKPMNIFIDESRNIKIGDFGLAKNVQISQDTLRRDSFTSAGSSGDLTSAIGTALYVASEIITSHGNYNEKVDMYSLGIIFFEMIYPFDTGMERVNVIKKLRNIDVEFPSDFDDKKLHTEKKIIKLLLDHDPVRRPTASALLRSGWVPVKNQDELIKEALKNISDPSSPWQQQVRENLFTQPYHLSSDILFDLSRSDTTPFLQLLRAQMVDEVIKIFRRHGAIENNEPPIIFPKAPIYSTQNVYEVLDRGGSVLQLQYDLTYPMARYLSKNPNTTSKQYRMQYVFRPSESTHSSTEPRKFGEVDFDIISNSSTDSAVHDAECLKVVDEIVSTFPVFTNTNTILVINHADILDGVFNFCNIDKAQRSLVSHMLSQLGFGRAFKDLKIDLRSQLNISSTSLNDLELFDFRSDLETSKKRLSKLLVDSPYLKRIEEAFGYVSKVVDYFKPLGVTRNVVISPLSNYNNGFYKGGIMFQSVFDNGRTRSLISAGGRYDNLISLIARPSGGKLNHIQKAVGFNLAWETMFLIVKNYFKLAGGRTNKKFTKSIKVGNNEWKPKRCEVLVSSFSNSILNTVGIEVVSKLWKAGISADIVRGCFSVEDVITSAQKDGVDWIVLIKQQSYSIANTKRKYKPLKIKNLSTNFDADMDIDEFLSLYEDSFNREANNDLPMKDDFFSEHDDRNKWDDNSSQERSQDGESDTISAAGPQKVIFIPNPATRAKGKPSKKDKWVFEESARNASRQLIHSLSSVPIFAVDAIHDETLEIISITSLSQKDEWLRKVFGSAANSAPRSFATNIYNNLSKEAAKGGRWAIVHCNKTGKSCVVDLQR</sequence>
<comment type="similarity">
    <text evidence="15">Belongs to the protein kinase superfamily. Ser/Thr protein kinase family. GCN2 subfamily.</text>
</comment>
<accession>Q6CTQ8</accession>
<feature type="coiled-coil region" evidence="22">
    <location>
        <begin position="137"/>
        <end position="172"/>
    </location>
</feature>
<evidence type="ECO:0000256" key="3">
    <source>
        <dbReference type="ARBA" id="ARBA00022490"/>
    </source>
</evidence>
<dbReference type="Gene3D" id="3.40.50.800">
    <property type="entry name" value="Anticodon-binding domain"/>
    <property type="match status" value="1"/>
</dbReference>
<dbReference type="EMBL" id="CR382123">
    <property type="protein sequence ID" value="CAH01532.1"/>
    <property type="molecule type" value="Genomic_DNA"/>
</dbReference>
<evidence type="ECO:0000256" key="13">
    <source>
        <dbReference type="ARBA" id="ARBA00023016"/>
    </source>
</evidence>
<dbReference type="InterPro" id="IPR006575">
    <property type="entry name" value="RWD_dom"/>
</dbReference>
<feature type="binding site" evidence="21">
    <location>
        <position position="631"/>
    </location>
    <ligand>
        <name>ATP</name>
        <dbReference type="ChEBI" id="CHEBI:30616"/>
    </ligand>
</feature>
<evidence type="ECO:0000256" key="7">
    <source>
        <dbReference type="ARBA" id="ARBA00022737"/>
    </source>
</evidence>
<name>Q6CTQ8_KLULA</name>
<dbReference type="PIRSF" id="PIRSF000660">
    <property type="entry name" value="Ser/Thr_PK_GCN2"/>
    <property type="match status" value="1"/>
</dbReference>
<evidence type="ECO:0000256" key="5">
    <source>
        <dbReference type="ARBA" id="ARBA00022555"/>
    </source>
</evidence>
<evidence type="ECO:0000256" key="21">
    <source>
        <dbReference type="PROSITE-ProRule" id="PRU10141"/>
    </source>
</evidence>
<dbReference type="CDD" id="cd22249">
    <property type="entry name" value="UDM1_RNF168_RNF169-like"/>
    <property type="match status" value="1"/>
</dbReference>
<dbReference type="STRING" id="284590.Q6CTQ8"/>
<evidence type="ECO:0000256" key="23">
    <source>
        <dbReference type="SAM" id="MobiDB-lite"/>
    </source>
</evidence>
<evidence type="ECO:0000256" key="1">
    <source>
        <dbReference type="ARBA" id="ARBA00004496"/>
    </source>
</evidence>